<name>A0AAD7NT47_9AGAR</name>
<reference evidence="1" key="1">
    <citation type="submission" date="2023-03" db="EMBL/GenBank/DDBJ databases">
        <title>Massive genome expansion in bonnet fungi (Mycena s.s.) driven by repeated elements and novel gene families across ecological guilds.</title>
        <authorList>
            <consortium name="Lawrence Berkeley National Laboratory"/>
            <person name="Harder C.B."/>
            <person name="Miyauchi S."/>
            <person name="Viragh M."/>
            <person name="Kuo A."/>
            <person name="Thoen E."/>
            <person name="Andreopoulos B."/>
            <person name="Lu D."/>
            <person name="Skrede I."/>
            <person name="Drula E."/>
            <person name="Henrissat B."/>
            <person name="Morin E."/>
            <person name="Kohler A."/>
            <person name="Barry K."/>
            <person name="LaButti K."/>
            <person name="Morin E."/>
            <person name="Salamov A."/>
            <person name="Lipzen A."/>
            <person name="Mereny Z."/>
            <person name="Hegedus B."/>
            <person name="Baldrian P."/>
            <person name="Stursova M."/>
            <person name="Weitz H."/>
            <person name="Taylor A."/>
            <person name="Grigoriev I.V."/>
            <person name="Nagy L.G."/>
            <person name="Martin F."/>
            <person name="Kauserud H."/>
        </authorList>
    </citation>
    <scope>NUCLEOTIDE SEQUENCE</scope>
    <source>
        <strain evidence="1">CBHHK188m</strain>
    </source>
</reference>
<keyword evidence="2" id="KW-1185">Reference proteome</keyword>
<dbReference type="AlphaFoldDB" id="A0AAD7NT47"/>
<evidence type="ECO:0000313" key="2">
    <source>
        <dbReference type="Proteomes" id="UP001215280"/>
    </source>
</evidence>
<protein>
    <submittedName>
        <fullName evidence="1">Uncharacterized protein</fullName>
    </submittedName>
</protein>
<comment type="caution">
    <text evidence="1">The sequence shown here is derived from an EMBL/GenBank/DDBJ whole genome shotgun (WGS) entry which is preliminary data.</text>
</comment>
<evidence type="ECO:0000313" key="1">
    <source>
        <dbReference type="EMBL" id="KAJ7773741.1"/>
    </source>
</evidence>
<gene>
    <name evidence="1" type="ORF">DFH07DRAFT_733251</name>
</gene>
<accession>A0AAD7NT47</accession>
<dbReference type="Proteomes" id="UP001215280">
    <property type="component" value="Unassembled WGS sequence"/>
</dbReference>
<dbReference type="EMBL" id="JARJLG010000017">
    <property type="protein sequence ID" value="KAJ7773741.1"/>
    <property type="molecule type" value="Genomic_DNA"/>
</dbReference>
<proteinExistence type="predicted"/>
<feature type="non-terminal residue" evidence="1">
    <location>
        <position position="1"/>
    </location>
</feature>
<organism evidence="1 2">
    <name type="scientific">Mycena maculata</name>
    <dbReference type="NCBI Taxonomy" id="230809"/>
    <lineage>
        <taxon>Eukaryota</taxon>
        <taxon>Fungi</taxon>
        <taxon>Dikarya</taxon>
        <taxon>Basidiomycota</taxon>
        <taxon>Agaricomycotina</taxon>
        <taxon>Agaricomycetes</taxon>
        <taxon>Agaricomycetidae</taxon>
        <taxon>Agaricales</taxon>
        <taxon>Marasmiineae</taxon>
        <taxon>Mycenaceae</taxon>
        <taxon>Mycena</taxon>
    </lineage>
</organism>
<sequence length="102" mass="11828">KENSGKTRLHRIIVSESVFLIWCLHNTRVIGGKGEPSEREIRNCWVKIMNNRITLDCVLTDTLGPRGLKKIVICKTWAKVLRDEDRLPEDWMRETRVLVSVG</sequence>